<accession>A0A2M6W6M6</accession>
<dbReference type="EMBL" id="PFBV01000003">
    <property type="protein sequence ID" value="PIT88434.1"/>
    <property type="molecule type" value="Genomic_DNA"/>
</dbReference>
<evidence type="ECO:0000313" key="1">
    <source>
        <dbReference type="EMBL" id="PIT88434.1"/>
    </source>
</evidence>
<comment type="caution">
    <text evidence="1">The sequence shown here is derived from an EMBL/GenBank/DDBJ whole genome shotgun (WGS) entry which is preliminary data.</text>
</comment>
<proteinExistence type="predicted"/>
<reference evidence="2" key="1">
    <citation type="submission" date="2017-09" db="EMBL/GenBank/DDBJ databases">
        <title>Depth-based differentiation of microbial function through sediment-hosted aquifers and enrichment of novel symbionts in the deep terrestrial subsurface.</title>
        <authorList>
            <person name="Probst A.J."/>
            <person name="Ladd B."/>
            <person name="Jarett J.K."/>
            <person name="Geller-Mcgrath D.E."/>
            <person name="Sieber C.M.K."/>
            <person name="Emerson J.B."/>
            <person name="Anantharaman K."/>
            <person name="Thomas B.C."/>
            <person name="Malmstrom R."/>
            <person name="Stieglmeier M."/>
            <person name="Klingl A."/>
            <person name="Woyke T."/>
            <person name="Ryan C.M."/>
            <person name="Banfield J.F."/>
        </authorList>
    </citation>
    <scope>NUCLEOTIDE SEQUENCE [LARGE SCALE GENOMIC DNA]</scope>
</reference>
<organism evidence="1 2">
    <name type="scientific">Candidatus Magasanikbacteria bacterium CG10_big_fil_rev_8_21_14_0_10_36_32</name>
    <dbReference type="NCBI Taxonomy" id="1974646"/>
    <lineage>
        <taxon>Bacteria</taxon>
        <taxon>Candidatus Magasanikiibacteriota</taxon>
    </lineage>
</organism>
<gene>
    <name evidence="1" type="ORF">COU29_01460</name>
</gene>
<evidence type="ECO:0000313" key="2">
    <source>
        <dbReference type="Proteomes" id="UP000231426"/>
    </source>
</evidence>
<protein>
    <submittedName>
        <fullName evidence="1">Uncharacterized protein</fullName>
    </submittedName>
</protein>
<dbReference type="AlphaFoldDB" id="A0A2M6W6M6"/>
<name>A0A2M6W6M6_9BACT</name>
<dbReference type="Proteomes" id="UP000231426">
    <property type="component" value="Unassembled WGS sequence"/>
</dbReference>
<sequence>MDVHGAEHSTDIANIEDVRIAVGEKYARLAVWLTIHQFVNAGHGDFGLGFAAEVVENFAIQRDLAEVVVRTRNRHILRFLGLAVEPGLKIVADVQELDGDVGQLEVVGDGELGDGADDQGGDLLAQVGVLEHALHVAVIPADVQHGVGDGLHKPEGLAHPLQELTRFLCHDTFSLFLVCLLLTRHAPAYGLPFLKNITL</sequence>